<dbReference type="PANTHER" id="PTHR45228">
    <property type="entry name" value="CYCLIC DI-GMP PHOSPHODIESTERASE TM_0186-RELATED"/>
    <property type="match status" value="1"/>
</dbReference>
<dbReference type="AlphaFoldDB" id="A0A1I0VIF1"/>
<dbReference type="GO" id="GO:0000160">
    <property type="term" value="P:phosphorelay signal transduction system"/>
    <property type="evidence" value="ECO:0007669"/>
    <property type="project" value="InterPro"/>
</dbReference>
<dbReference type="Pfam" id="PF13487">
    <property type="entry name" value="HD_5"/>
    <property type="match status" value="1"/>
</dbReference>
<dbReference type="Pfam" id="PF00072">
    <property type="entry name" value="Response_reg"/>
    <property type="match status" value="1"/>
</dbReference>
<reference evidence="6 7" key="1">
    <citation type="submission" date="2016-10" db="EMBL/GenBank/DDBJ databases">
        <authorList>
            <person name="de Groot N.N."/>
        </authorList>
    </citation>
    <scope>NUCLEOTIDE SEQUENCE [LARGE SCALE GENOMIC DNA]</scope>
    <source>
        <strain evidence="6 7">DSM 5522</strain>
    </source>
</reference>
<dbReference type="PROSITE" id="PS50110">
    <property type="entry name" value="RESPONSE_REGULATORY"/>
    <property type="match status" value="1"/>
</dbReference>
<evidence type="ECO:0000256" key="1">
    <source>
        <dbReference type="ARBA" id="ARBA00018672"/>
    </source>
</evidence>
<dbReference type="InterPro" id="IPR003607">
    <property type="entry name" value="HD/PDEase_dom"/>
</dbReference>
<name>A0A1I0VIF1_9FIRM</name>
<dbReference type="STRING" id="1120918.SAMN05216249_10216"/>
<comment type="function">
    <text evidence="2">May play the central regulatory role in sporulation. It may be an element of the effector pathway responsible for the activation of sporulation genes in response to nutritional stress. Spo0A may act in concert with spo0H (a sigma factor) to control the expression of some genes that are critical to the sporulation process.</text>
</comment>
<dbReference type="SUPFAM" id="SSF109604">
    <property type="entry name" value="HD-domain/PDEase-like"/>
    <property type="match status" value="1"/>
</dbReference>
<proteinExistence type="predicted"/>
<evidence type="ECO:0000259" key="5">
    <source>
        <dbReference type="PROSITE" id="PS51832"/>
    </source>
</evidence>
<keyword evidence="7" id="KW-1185">Reference proteome</keyword>
<organism evidence="6 7">
    <name type="scientific">Acetitomaculum ruminis DSM 5522</name>
    <dbReference type="NCBI Taxonomy" id="1120918"/>
    <lineage>
        <taxon>Bacteria</taxon>
        <taxon>Bacillati</taxon>
        <taxon>Bacillota</taxon>
        <taxon>Clostridia</taxon>
        <taxon>Lachnospirales</taxon>
        <taxon>Lachnospiraceae</taxon>
        <taxon>Acetitomaculum</taxon>
    </lineage>
</organism>
<evidence type="ECO:0000313" key="6">
    <source>
        <dbReference type="EMBL" id="SFA75823.1"/>
    </source>
</evidence>
<dbReference type="InterPro" id="IPR052020">
    <property type="entry name" value="Cyclic_di-GMP/3'3'-cGAMP_PDE"/>
</dbReference>
<dbReference type="PANTHER" id="PTHR45228:SF4">
    <property type="entry name" value="LIPOPROTEIN"/>
    <property type="match status" value="1"/>
</dbReference>
<protein>
    <recommendedName>
        <fullName evidence="1">Stage 0 sporulation protein A homolog</fullName>
    </recommendedName>
</protein>
<evidence type="ECO:0000313" key="7">
    <source>
        <dbReference type="Proteomes" id="UP000198838"/>
    </source>
</evidence>
<dbReference type="InterPro" id="IPR001789">
    <property type="entry name" value="Sig_transdc_resp-reg_receiver"/>
</dbReference>
<dbReference type="CDD" id="cd00077">
    <property type="entry name" value="HDc"/>
    <property type="match status" value="1"/>
</dbReference>
<accession>A0A1I0VIF1</accession>
<dbReference type="InterPro" id="IPR037522">
    <property type="entry name" value="HD_GYP_dom"/>
</dbReference>
<evidence type="ECO:0000256" key="3">
    <source>
        <dbReference type="PROSITE-ProRule" id="PRU00169"/>
    </source>
</evidence>
<dbReference type="OrthoDB" id="9804747at2"/>
<dbReference type="PROSITE" id="PS51832">
    <property type="entry name" value="HD_GYP"/>
    <property type="match status" value="1"/>
</dbReference>
<evidence type="ECO:0000259" key="4">
    <source>
        <dbReference type="PROSITE" id="PS50110"/>
    </source>
</evidence>
<dbReference type="RefSeq" id="WP_092869974.1">
    <property type="nucleotide sequence ID" value="NZ_FOJY01000002.1"/>
</dbReference>
<dbReference type="Proteomes" id="UP000198838">
    <property type="component" value="Unassembled WGS sequence"/>
</dbReference>
<feature type="domain" description="HD-GYP" evidence="5">
    <location>
        <begin position="151"/>
        <end position="359"/>
    </location>
</feature>
<feature type="modified residue" description="4-aspartylphosphate" evidence="3">
    <location>
        <position position="57"/>
    </location>
</feature>
<sequence length="372" mass="42796">MVSGRKKIIIIEDEEINRGILRELFRTDFDILEAENGQEGLSVIEKEHTGIAAVLLDIMMPVLDGFGLLEILNQKNYIKEFPVILITGDYTLEVEKKAYALGITELIIKPFNREVVIKRVKNVIELYENKNHLKYLVDIQTKQIKKQAKILEETNEQLIDILSTVVEFRNFESGQHIKNIKKFVSILLRHLMEEFPEYGIDNEIAAAIVKASVLHDIGKIAIPDAILLKPGKLTGEEYEIMQTHTIKGCEILKRIRTLFDDFLYEYIYEICRYHHEKWDGNGYPDKLSGEAIPISAQLVSIADCYDALRSKRVYKIEIEHELAIDMIKDGACGEFSDKMKKLLDLSEQEFFLASSFELSVNEDEIYTCQEGI</sequence>
<feature type="domain" description="Response regulatory" evidence="4">
    <location>
        <begin position="7"/>
        <end position="124"/>
    </location>
</feature>
<dbReference type="SUPFAM" id="SSF52172">
    <property type="entry name" value="CheY-like"/>
    <property type="match status" value="1"/>
</dbReference>
<dbReference type="Gene3D" id="1.10.3210.10">
    <property type="entry name" value="Hypothetical protein af1432"/>
    <property type="match status" value="1"/>
</dbReference>
<gene>
    <name evidence="6" type="ORF">SAMN05216249_10216</name>
</gene>
<keyword evidence="3" id="KW-0597">Phosphoprotein</keyword>
<dbReference type="CDD" id="cd00156">
    <property type="entry name" value="REC"/>
    <property type="match status" value="1"/>
</dbReference>
<dbReference type="EMBL" id="FOJY01000002">
    <property type="protein sequence ID" value="SFA75823.1"/>
    <property type="molecule type" value="Genomic_DNA"/>
</dbReference>
<evidence type="ECO:0000256" key="2">
    <source>
        <dbReference type="ARBA" id="ARBA00024867"/>
    </source>
</evidence>
<dbReference type="Gene3D" id="3.40.50.2300">
    <property type="match status" value="1"/>
</dbReference>
<dbReference type="InterPro" id="IPR011006">
    <property type="entry name" value="CheY-like_superfamily"/>
</dbReference>
<dbReference type="SMART" id="SM00448">
    <property type="entry name" value="REC"/>
    <property type="match status" value="1"/>
</dbReference>